<dbReference type="EMBL" id="MDER01000044">
    <property type="protein sequence ID" value="ODP27941.1"/>
    <property type="molecule type" value="Genomic_DNA"/>
</dbReference>
<sequence>MKLFRNMTGSLFSRILSIAALCIVLAMAVSITAVGVMTTRSYESMNTNSLTRVANEKVTELQMAVAAQQTLASSISKEIYNVDFFQNLITTGVTNTASFNRIQNNFNDKLQNSNGLYENIFFSYQDKVFLDGLAGKSQGTDLISTSPWYKQVMNSGNPMVSEMQISPVTGNPVIVVVEPVKNPTTNKVLNVFALPMNINTLLDGITQKEKEQTINTIVTNEKGIVIASQDANQVLKTDFTQLNNEDGLKTIGTAENGTGYVTIGGERYLASFVKDDSLKMSVVTFLPVSSYMNDLYSILTTIVVITIIVLIIALIILFLVVRSIVKPIRLASEQLEIMSKGDFSKLLPTQYENSVGETGVLIRSMNRMHEFTRQVVQSVSEESRNLKEASNTAHTMFIDMDKELQDVSATTQNMSAGMEETAASAQQINASTDEFEKAIESIAKGAQEGAEEANIISKRATDFKVALEKSVAETTVVYEEVKVGLDEALEQSKSVDTIKELSESILQITKQTNLLALNASIEAARAGEAGRGFAVVAEEIRKLADASKDTVGQIQVITSNVTDSVGNLQNFTQRLIDLLTGNIAKDYAMMNKTSESYLNDATYIDRMVSEFSATSEELSASVQNLAQAINEISISNNESAEGTEEIADKTTVVVNKANEIAEEAKKTNDSADRLNQMIQRFKV</sequence>
<evidence type="ECO:0000256" key="10">
    <source>
        <dbReference type="SAM" id="Phobius"/>
    </source>
</evidence>
<keyword evidence="7 9" id="KW-0807">Transducer</keyword>
<reference evidence="13 14" key="1">
    <citation type="submission" date="2016-08" db="EMBL/GenBank/DDBJ databases">
        <title>Genome sequencing of Paenibacillus sp. TI45-13ar, isolated from Korean traditional nuruk.</title>
        <authorList>
            <person name="Kim S.-J."/>
        </authorList>
    </citation>
    <scope>NUCLEOTIDE SEQUENCE [LARGE SCALE GENOMIC DNA]</scope>
    <source>
        <strain evidence="13 14">TI45-13ar</strain>
    </source>
</reference>
<organism evidence="13 14">
    <name type="scientific">Paenibacillus nuruki</name>
    <dbReference type="NCBI Taxonomy" id="1886670"/>
    <lineage>
        <taxon>Bacteria</taxon>
        <taxon>Bacillati</taxon>
        <taxon>Bacillota</taxon>
        <taxon>Bacilli</taxon>
        <taxon>Bacillales</taxon>
        <taxon>Paenibacillaceae</taxon>
        <taxon>Paenibacillus</taxon>
    </lineage>
</organism>
<keyword evidence="5 10" id="KW-1133">Transmembrane helix</keyword>
<dbReference type="Gene3D" id="1.10.287.950">
    <property type="entry name" value="Methyl-accepting chemotaxis protein"/>
    <property type="match status" value="1"/>
</dbReference>
<comment type="subcellular location">
    <subcellularLocation>
        <location evidence="1">Cell membrane</location>
        <topology evidence="1">Multi-pass membrane protein</topology>
    </subcellularLocation>
</comment>
<evidence type="ECO:0000256" key="8">
    <source>
        <dbReference type="ARBA" id="ARBA00029447"/>
    </source>
</evidence>
<feature type="domain" description="Methyl-accepting transducer" evidence="11">
    <location>
        <begin position="396"/>
        <end position="647"/>
    </location>
</feature>
<evidence type="ECO:0000256" key="4">
    <source>
        <dbReference type="ARBA" id="ARBA00022692"/>
    </source>
</evidence>
<dbReference type="PANTHER" id="PTHR32089:SF112">
    <property type="entry name" value="LYSOZYME-LIKE PROTEIN-RELATED"/>
    <property type="match status" value="1"/>
</dbReference>
<keyword evidence="2" id="KW-1003">Cell membrane</keyword>
<dbReference type="AlphaFoldDB" id="A0A1E3L2V7"/>
<dbReference type="InterPro" id="IPR003660">
    <property type="entry name" value="HAMP_dom"/>
</dbReference>
<evidence type="ECO:0000259" key="12">
    <source>
        <dbReference type="PROSITE" id="PS50885"/>
    </source>
</evidence>
<dbReference type="CDD" id="cd18773">
    <property type="entry name" value="PDC1_HK_sensor"/>
    <property type="match status" value="1"/>
</dbReference>
<evidence type="ECO:0000256" key="3">
    <source>
        <dbReference type="ARBA" id="ARBA00022500"/>
    </source>
</evidence>
<dbReference type="STRING" id="1886670.PTI45_02579"/>
<dbReference type="PATRIC" id="fig|1886670.3.peg.2624"/>
<evidence type="ECO:0000259" key="11">
    <source>
        <dbReference type="PROSITE" id="PS50111"/>
    </source>
</evidence>
<accession>A0A1E3L2V7</accession>
<evidence type="ECO:0000256" key="6">
    <source>
        <dbReference type="ARBA" id="ARBA00023136"/>
    </source>
</evidence>
<dbReference type="RefSeq" id="WP_245703479.1">
    <property type="nucleotide sequence ID" value="NZ_MDER01000044.1"/>
</dbReference>
<dbReference type="InterPro" id="IPR033479">
    <property type="entry name" value="dCache_1"/>
</dbReference>
<evidence type="ECO:0000256" key="1">
    <source>
        <dbReference type="ARBA" id="ARBA00004651"/>
    </source>
</evidence>
<evidence type="ECO:0000256" key="5">
    <source>
        <dbReference type="ARBA" id="ARBA00022989"/>
    </source>
</evidence>
<dbReference type="PROSITE" id="PS50885">
    <property type="entry name" value="HAMP"/>
    <property type="match status" value="1"/>
</dbReference>
<dbReference type="InterPro" id="IPR004089">
    <property type="entry name" value="MCPsignal_dom"/>
</dbReference>
<dbReference type="Gene3D" id="3.30.450.20">
    <property type="entry name" value="PAS domain"/>
    <property type="match status" value="2"/>
</dbReference>
<dbReference type="SUPFAM" id="SSF58104">
    <property type="entry name" value="Methyl-accepting chemotaxis protein (MCP) signaling domain"/>
    <property type="match status" value="1"/>
</dbReference>
<feature type="domain" description="HAMP" evidence="12">
    <location>
        <begin position="322"/>
        <end position="377"/>
    </location>
</feature>
<evidence type="ECO:0000256" key="2">
    <source>
        <dbReference type="ARBA" id="ARBA00022475"/>
    </source>
</evidence>
<evidence type="ECO:0000313" key="14">
    <source>
        <dbReference type="Proteomes" id="UP000094578"/>
    </source>
</evidence>
<dbReference type="Proteomes" id="UP000094578">
    <property type="component" value="Unassembled WGS sequence"/>
</dbReference>
<dbReference type="SMART" id="SM00304">
    <property type="entry name" value="HAMP"/>
    <property type="match status" value="1"/>
</dbReference>
<keyword evidence="14" id="KW-1185">Reference proteome</keyword>
<evidence type="ECO:0000256" key="7">
    <source>
        <dbReference type="ARBA" id="ARBA00023224"/>
    </source>
</evidence>
<name>A0A1E3L2V7_9BACL</name>
<dbReference type="GO" id="GO:0005886">
    <property type="term" value="C:plasma membrane"/>
    <property type="evidence" value="ECO:0007669"/>
    <property type="project" value="UniProtKB-SubCell"/>
</dbReference>
<gene>
    <name evidence="13" type="ORF">PTI45_02579</name>
</gene>
<dbReference type="Pfam" id="PF00015">
    <property type="entry name" value="MCPsignal"/>
    <property type="match status" value="1"/>
</dbReference>
<comment type="caution">
    <text evidence="13">The sequence shown here is derived from an EMBL/GenBank/DDBJ whole genome shotgun (WGS) entry which is preliminary data.</text>
</comment>
<evidence type="ECO:0000256" key="9">
    <source>
        <dbReference type="PROSITE-ProRule" id="PRU00284"/>
    </source>
</evidence>
<protein>
    <submittedName>
        <fullName evidence="13">Transducer protein Htr7</fullName>
    </submittedName>
</protein>
<feature type="transmembrane region" description="Helical" evidence="10">
    <location>
        <begin position="295"/>
        <end position="321"/>
    </location>
</feature>
<dbReference type="PROSITE" id="PS50111">
    <property type="entry name" value="CHEMOTAXIS_TRANSDUC_2"/>
    <property type="match status" value="1"/>
</dbReference>
<keyword evidence="4 10" id="KW-0812">Transmembrane</keyword>
<evidence type="ECO:0000313" key="13">
    <source>
        <dbReference type="EMBL" id="ODP27941.1"/>
    </source>
</evidence>
<dbReference type="CDD" id="cd06225">
    <property type="entry name" value="HAMP"/>
    <property type="match status" value="1"/>
</dbReference>
<dbReference type="GO" id="GO:0007165">
    <property type="term" value="P:signal transduction"/>
    <property type="evidence" value="ECO:0007669"/>
    <property type="project" value="UniProtKB-KW"/>
</dbReference>
<dbReference type="PANTHER" id="PTHR32089">
    <property type="entry name" value="METHYL-ACCEPTING CHEMOTAXIS PROTEIN MCPB"/>
    <property type="match status" value="1"/>
</dbReference>
<keyword evidence="6 10" id="KW-0472">Membrane</keyword>
<dbReference type="GO" id="GO:0006935">
    <property type="term" value="P:chemotaxis"/>
    <property type="evidence" value="ECO:0007669"/>
    <property type="project" value="UniProtKB-KW"/>
</dbReference>
<dbReference type="SMART" id="SM00283">
    <property type="entry name" value="MA"/>
    <property type="match status" value="1"/>
</dbReference>
<comment type="similarity">
    <text evidence="8">Belongs to the methyl-accepting chemotaxis (MCP) protein family.</text>
</comment>
<keyword evidence="3" id="KW-0145">Chemotaxis</keyword>
<proteinExistence type="inferred from homology"/>
<dbReference type="Pfam" id="PF02743">
    <property type="entry name" value="dCache_1"/>
    <property type="match status" value="1"/>
</dbReference>